<name>A0ACA9Y5X6_9ASCO</name>
<sequence length="696" mass="79127">MSLPISQVIKDLENPETIIPILRTLHYNVGKLHELPKSELKHLVSRSLNLTSSHQPFKKWCGIVVIQTIFVNYGILSNHGGPVFNSLIKVLETSNEPKVIKACIDCLNVLCGEIRGKPTLTREILTPKLPIIIQLYMDRLEKYPELIIKSLNTFIINHPTTFRPFGNKLNAKIITLLNSDFNSFTVGLKNSICQSFAVLPIIEKNEPEVMWYSKFTNVIHETVDILSIFKQLINIDQDKELSLLLTKFKFDQTPLFPHLQIDLSKPETVIQLSNRLEILINLIMGFLTTPLKFATKIPVGKVISLIGIIFNLNTKFVPFKRDIIDESIKTTINSVLLNIQYNALNLLQVMIDNYQGVLIMYLSSILSILETAIPVVNKQVDSTEILKNEIFHCKLLETTTNLLDLVAIYSEPSIIVRFVDSALKLVEPRKSDTTIINSSNGKKNKKNQAVPMADLLSHGHLFDNNISSVTVKVVRNFINAIISKMDLPANQYYKIMRYLVIEAVKSKQFTYNRSIPQELKNLLINAIIYPGFEKVSILPLVSSIMGNDPLLSVFNNPRFPPLPLFIKKSVEEEEEEDDEEEEEVQIPVQEPIKRVMVDEPSPQKRPKLETPVEEEKVFKPTDKPIEIMTFRKDPKIAEPQEPSQPEKSSEQEKSSEPEPITAPELQTLPDTSKVDDHDDSDFEMPEIDMDGDSDDE</sequence>
<organism evidence="1 2">
    <name type="scientific">[Candida] jaroonii</name>
    <dbReference type="NCBI Taxonomy" id="467808"/>
    <lineage>
        <taxon>Eukaryota</taxon>
        <taxon>Fungi</taxon>
        <taxon>Dikarya</taxon>
        <taxon>Ascomycota</taxon>
        <taxon>Saccharomycotina</taxon>
        <taxon>Pichiomycetes</taxon>
        <taxon>Debaryomycetaceae</taxon>
        <taxon>Yamadazyma</taxon>
    </lineage>
</organism>
<comment type="caution">
    <text evidence="1">The sequence shown here is derived from an EMBL/GenBank/DDBJ whole genome shotgun (WGS) entry which is preliminary data.</text>
</comment>
<reference evidence="1" key="1">
    <citation type="submission" date="2022-06" db="EMBL/GenBank/DDBJ databases">
        <authorList>
            <person name="Legras J.-L."/>
            <person name="Devillers H."/>
            <person name="Grondin C."/>
        </authorList>
    </citation>
    <scope>NUCLEOTIDE SEQUENCE</scope>
    <source>
        <strain evidence="1">CLIB 1444</strain>
    </source>
</reference>
<protein>
    <submittedName>
        <fullName evidence="1">Pre-rRNA-processing protein Rix1p</fullName>
    </submittedName>
</protein>
<proteinExistence type="predicted"/>
<keyword evidence="2" id="KW-1185">Reference proteome</keyword>
<accession>A0ACA9Y5X6</accession>
<evidence type="ECO:0000313" key="2">
    <source>
        <dbReference type="Proteomes" id="UP001152531"/>
    </source>
</evidence>
<dbReference type="EMBL" id="CALSDN010000003">
    <property type="protein sequence ID" value="CAH6720132.1"/>
    <property type="molecule type" value="Genomic_DNA"/>
</dbReference>
<gene>
    <name evidence="1" type="ORF">CLIB1444_03S05138</name>
</gene>
<dbReference type="Proteomes" id="UP001152531">
    <property type="component" value="Unassembled WGS sequence"/>
</dbReference>
<evidence type="ECO:0000313" key="1">
    <source>
        <dbReference type="EMBL" id="CAH6720132.1"/>
    </source>
</evidence>